<keyword evidence="6" id="KW-0812">Transmembrane</keyword>
<feature type="compositionally biased region" description="Low complexity" evidence="5">
    <location>
        <begin position="582"/>
        <end position="601"/>
    </location>
</feature>
<dbReference type="RefSeq" id="WP_114465112.1">
    <property type="nucleotide sequence ID" value="NZ_QPJK01000001.1"/>
</dbReference>
<feature type="region of interest" description="Disordered" evidence="5">
    <location>
        <begin position="569"/>
        <end position="609"/>
    </location>
</feature>
<dbReference type="OrthoDB" id="8724552at2"/>
<evidence type="ECO:0000256" key="5">
    <source>
        <dbReference type="SAM" id="MobiDB-lite"/>
    </source>
</evidence>
<dbReference type="Proteomes" id="UP000252884">
    <property type="component" value="Unassembled WGS sequence"/>
</dbReference>
<dbReference type="GO" id="GO:0007165">
    <property type="term" value="P:signal transduction"/>
    <property type="evidence" value="ECO:0007669"/>
    <property type="project" value="UniProtKB-KW"/>
</dbReference>
<dbReference type="EMBL" id="QPJK01000001">
    <property type="protein sequence ID" value="RCW75611.1"/>
    <property type="molecule type" value="Genomic_DNA"/>
</dbReference>
<comment type="caution">
    <text evidence="9">The sequence shown here is derived from an EMBL/GenBank/DDBJ whole genome shotgun (WGS) entry which is preliminary data.</text>
</comment>
<organism evidence="9 10">
    <name type="scientific">Pseudorhodoferax soli</name>
    <dbReference type="NCBI Taxonomy" id="545864"/>
    <lineage>
        <taxon>Bacteria</taxon>
        <taxon>Pseudomonadati</taxon>
        <taxon>Pseudomonadota</taxon>
        <taxon>Betaproteobacteria</taxon>
        <taxon>Burkholderiales</taxon>
        <taxon>Comamonadaceae</taxon>
    </lineage>
</organism>
<dbReference type="SMART" id="SM00304">
    <property type="entry name" value="HAMP"/>
    <property type="match status" value="1"/>
</dbReference>
<evidence type="ECO:0000256" key="2">
    <source>
        <dbReference type="ARBA" id="ARBA00022481"/>
    </source>
</evidence>
<proteinExistence type="inferred from homology"/>
<dbReference type="InterPro" id="IPR051310">
    <property type="entry name" value="MCP_chemotaxis"/>
</dbReference>
<keyword evidence="6" id="KW-1133">Transmembrane helix</keyword>
<accession>A0A368Y5R9</accession>
<dbReference type="CDD" id="cd06225">
    <property type="entry name" value="HAMP"/>
    <property type="match status" value="1"/>
</dbReference>
<feature type="transmembrane region" description="Helical" evidence="6">
    <location>
        <begin position="12"/>
        <end position="32"/>
    </location>
</feature>
<gene>
    <name evidence="9" type="ORF">DES41_101205</name>
</gene>
<reference evidence="9 10" key="1">
    <citation type="submission" date="2018-07" db="EMBL/GenBank/DDBJ databases">
        <title>Genomic Encyclopedia of Type Strains, Phase IV (KMG-IV): sequencing the most valuable type-strain genomes for metagenomic binning, comparative biology and taxonomic classification.</title>
        <authorList>
            <person name="Goeker M."/>
        </authorList>
    </citation>
    <scope>NUCLEOTIDE SEQUENCE [LARGE SCALE GENOMIC DNA]</scope>
    <source>
        <strain evidence="9 10">DSM 21634</strain>
    </source>
</reference>
<dbReference type="SUPFAM" id="SSF58104">
    <property type="entry name" value="Methyl-accepting chemotaxis protein (MCP) signaling domain"/>
    <property type="match status" value="1"/>
</dbReference>
<dbReference type="GO" id="GO:0005886">
    <property type="term" value="C:plasma membrane"/>
    <property type="evidence" value="ECO:0007669"/>
    <property type="project" value="TreeGrafter"/>
</dbReference>
<evidence type="ECO:0000313" key="10">
    <source>
        <dbReference type="Proteomes" id="UP000252884"/>
    </source>
</evidence>
<feature type="transmembrane region" description="Helical" evidence="6">
    <location>
        <begin position="188"/>
        <end position="209"/>
    </location>
</feature>
<comment type="similarity">
    <text evidence="3">Belongs to the methyl-accepting chemotaxis (MCP) protein family.</text>
</comment>
<evidence type="ECO:0000259" key="8">
    <source>
        <dbReference type="PROSITE" id="PS50885"/>
    </source>
</evidence>
<feature type="domain" description="HAMP" evidence="8">
    <location>
        <begin position="210"/>
        <end position="262"/>
    </location>
</feature>
<dbReference type="InterPro" id="IPR003660">
    <property type="entry name" value="HAMP_dom"/>
</dbReference>
<keyword evidence="4" id="KW-0807">Transducer</keyword>
<dbReference type="SMART" id="SM00283">
    <property type="entry name" value="MA"/>
    <property type="match status" value="1"/>
</dbReference>
<name>A0A368Y5R9_9BURK</name>
<feature type="domain" description="Methyl-accepting transducer" evidence="7">
    <location>
        <begin position="267"/>
        <end position="496"/>
    </location>
</feature>
<dbReference type="Pfam" id="PF00015">
    <property type="entry name" value="MCPsignal"/>
    <property type="match status" value="1"/>
</dbReference>
<dbReference type="InterPro" id="IPR047347">
    <property type="entry name" value="YvaQ-like_sensor"/>
</dbReference>
<keyword evidence="6" id="KW-0472">Membrane</keyword>
<dbReference type="AlphaFoldDB" id="A0A368Y5R9"/>
<dbReference type="InterPro" id="IPR004089">
    <property type="entry name" value="MCPsignal_dom"/>
</dbReference>
<dbReference type="CDD" id="cd11386">
    <property type="entry name" value="MCP_signal"/>
    <property type="match status" value="1"/>
</dbReference>
<dbReference type="GO" id="GO:0004888">
    <property type="term" value="F:transmembrane signaling receptor activity"/>
    <property type="evidence" value="ECO:0007669"/>
    <property type="project" value="TreeGrafter"/>
</dbReference>
<evidence type="ECO:0000256" key="6">
    <source>
        <dbReference type="SAM" id="Phobius"/>
    </source>
</evidence>
<keyword evidence="10" id="KW-1185">Reference proteome</keyword>
<dbReference type="CDD" id="cd19411">
    <property type="entry name" value="MCP2201-like_sensor"/>
    <property type="match status" value="1"/>
</dbReference>
<sequence length="609" mass="63391">MKWNDIGVGRRLWLVVLGLLAAMLAIAVWAQVNSANIMDTALRTVQAYEGRISDAIRWRGLTANATTMVEGTAVTSDAPLAKLYDGRVKAMITQISAVQERITKATTTEESKAALQAIADQRARVLAMTTRVTELKNAGGDVLGFVEREYRPAIDAYLKALDDFVTVQEGLRDRAREAAEDARRTGSFTGLAVIGLVFLVGIGLTVALVRSIVRPLGRALQAADAIASGDLTQRLDDARRDEFGQLLRALSSMTERLRGLVGEVRSGVESVSTASTEIASGNHDLSARTEQTASNLQQTAASMEELTSTVTQSADTARQANQLASTAAQAATQGGEVVGQVVRSMQDISEASRKIADIIGTIDAIAFQTNILALNAAVEAARAGEQGRGFAVVASEVRALAGRSAEAAKEIKALINASVQTVETGSAQVEHAGSSMQEIVASVRRVSDLIGEISASSTEQRDGIAQVNQAVTQLDQMTQQNAALVEESAAAASGLKEQAQRLSEVVAVFNVGSGAAPAPALAPRAAVVAAPAAPSFAKRPAAAVAAPAAKRLGAAAPTAPKLAPKLVPKAVARPPARPPAPKSLAAPARTAPAARPKPGAAEEGEWESF</sequence>
<keyword evidence="2" id="KW-0488">Methylation</keyword>
<dbReference type="Pfam" id="PF00672">
    <property type="entry name" value="HAMP"/>
    <property type="match status" value="1"/>
</dbReference>
<comment type="subcellular location">
    <subcellularLocation>
        <location evidence="1">Membrane</location>
    </subcellularLocation>
</comment>
<protein>
    <submittedName>
        <fullName evidence="9">Methyl-accepting chemotaxis protein</fullName>
    </submittedName>
</protein>
<dbReference type="FunFam" id="1.10.287.950:FF:000001">
    <property type="entry name" value="Methyl-accepting chemotaxis sensory transducer"/>
    <property type="match status" value="1"/>
</dbReference>
<dbReference type="PANTHER" id="PTHR43531:SF14">
    <property type="entry name" value="METHYL-ACCEPTING CHEMOTAXIS PROTEIN I-RELATED"/>
    <property type="match status" value="1"/>
</dbReference>
<evidence type="ECO:0000256" key="1">
    <source>
        <dbReference type="ARBA" id="ARBA00004370"/>
    </source>
</evidence>
<dbReference type="GO" id="GO:0006935">
    <property type="term" value="P:chemotaxis"/>
    <property type="evidence" value="ECO:0007669"/>
    <property type="project" value="TreeGrafter"/>
</dbReference>
<evidence type="ECO:0000259" key="7">
    <source>
        <dbReference type="PROSITE" id="PS50111"/>
    </source>
</evidence>
<dbReference type="PROSITE" id="PS50885">
    <property type="entry name" value="HAMP"/>
    <property type="match status" value="1"/>
</dbReference>
<evidence type="ECO:0000256" key="3">
    <source>
        <dbReference type="ARBA" id="ARBA00029447"/>
    </source>
</evidence>
<evidence type="ECO:0000313" key="9">
    <source>
        <dbReference type="EMBL" id="RCW75611.1"/>
    </source>
</evidence>
<evidence type="ECO:0000256" key="4">
    <source>
        <dbReference type="PROSITE-ProRule" id="PRU00284"/>
    </source>
</evidence>
<dbReference type="PANTHER" id="PTHR43531">
    <property type="entry name" value="PROTEIN ICFG"/>
    <property type="match status" value="1"/>
</dbReference>
<dbReference type="Gene3D" id="1.10.287.950">
    <property type="entry name" value="Methyl-accepting chemotaxis protein"/>
    <property type="match status" value="1"/>
</dbReference>
<dbReference type="PROSITE" id="PS50111">
    <property type="entry name" value="CHEMOTAXIS_TRANSDUC_2"/>
    <property type="match status" value="1"/>
</dbReference>